<sequence length="475" mass="53065">MSRVYLQEIPNAPQSVGGGVMMRADVRVPGNVAGSLLQAKIPQGAFDGPAQGMAAVARGLAEAGKIPMKAYAAIEHWQQTEREVRDFKGLTDIELNYRNANASLDEQLRTQPESQWPAAMSAFAKSTRDYAAKQPLSDAARARADQYERSQLIGAQQRMVNRSRSDLIQGARDSAITLSQQLNDTGRYEDAVTLMTQARDSGLITVDEEERFHQQAIVRLNHRNMQQLIGSDPWMAQSVLEEDEKLSQHPDGREHMSYRALTDDDRANYLTAARQQITERQRTTTAGLDTAITSGQLRDAADLSARAAQAHLPKEEVASLKRSLRDIPVDTEPTHARYLANQSLLTTALETYDPQADTGDAGYAALRRSIRENIPLARREEWFQRLDARRQKGRSETSLITGNLYEQLDLVARHIGGSESDPRRVATLWSGVQAVKTALPEYIRRNANATPAETKRWMMGFLRPDVMTSTLKRNR</sequence>
<accession>A0A146G3W8</accession>
<dbReference type="EMBL" id="BDCO01000002">
    <property type="protein sequence ID" value="GAT32519.1"/>
    <property type="molecule type" value="Genomic_DNA"/>
</dbReference>
<dbReference type="InParanoid" id="A0A146G3W8"/>
<dbReference type="RefSeq" id="WP_075078350.1">
    <property type="nucleotide sequence ID" value="NZ_BDCO01000002.1"/>
</dbReference>
<reference evidence="2" key="1">
    <citation type="journal article" date="2017" name="Genome Announc.">
        <title>Draft Genome Sequence of Terrimicrobium sacchariphilum NM-5T, a Facultative Anaerobic Soil Bacterium of the Class Spartobacteria.</title>
        <authorList>
            <person name="Qiu Y.L."/>
            <person name="Tourlousse D.M."/>
            <person name="Matsuura N."/>
            <person name="Ohashi A."/>
            <person name="Sekiguchi Y."/>
        </authorList>
    </citation>
    <scope>NUCLEOTIDE SEQUENCE [LARGE SCALE GENOMIC DNA]</scope>
    <source>
        <strain evidence="2">NM-5</strain>
    </source>
</reference>
<organism evidence="1 2">
    <name type="scientific">Terrimicrobium sacchariphilum</name>
    <dbReference type="NCBI Taxonomy" id="690879"/>
    <lineage>
        <taxon>Bacteria</taxon>
        <taxon>Pseudomonadati</taxon>
        <taxon>Verrucomicrobiota</taxon>
        <taxon>Terrimicrobiia</taxon>
        <taxon>Terrimicrobiales</taxon>
        <taxon>Terrimicrobiaceae</taxon>
        <taxon>Terrimicrobium</taxon>
    </lineage>
</organism>
<comment type="caution">
    <text evidence="1">The sequence shown here is derived from an EMBL/GenBank/DDBJ whole genome shotgun (WGS) entry which is preliminary data.</text>
</comment>
<gene>
    <name evidence="1" type="ORF">TSACC_2918</name>
</gene>
<dbReference type="Proteomes" id="UP000076023">
    <property type="component" value="Unassembled WGS sequence"/>
</dbReference>
<dbReference type="AlphaFoldDB" id="A0A146G3W8"/>
<keyword evidence="2" id="KW-1185">Reference proteome</keyword>
<evidence type="ECO:0000313" key="1">
    <source>
        <dbReference type="EMBL" id="GAT32519.1"/>
    </source>
</evidence>
<evidence type="ECO:0000313" key="2">
    <source>
        <dbReference type="Proteomes" id="UP000076023"/>
    </source>
</evidence>
<dbReference type="STRING" id="690879.TSACC_2918"/>
<protein>
    <submittedName>
        <fullName evidence="1">Uncharacterized protein</fullName>
    </submittedName>
</protein>
<name>A0A146G3W8_TERSA</name>
<proteinExistence type="predicted"/>